<reference evidence="1" key="1">
    <citation type="submission" date="2016-08" db="EMBL/GenBank/DDBJ databases">
        <authorList>
            <person name="Ngugi D.K."/>
            <person name="Miyake S."/>
            <person name="Stingl U."/>
        </authorList>
    </citation>
    <scope>NUCLEOTIDE SEQUENCE</scope>
    <source>
        <strain evidence="1">SCG-B11WGA-EpuloA1</strain>
    </source>
</reference>
<evidence type="ECO:0000313" key="2">
    <source>
        <dbReference type="Proteomes" id="UP000188605"/>
    </source>
</evidence>
<name>A0ACC8XB92_9FIRM</name>
<proteinExistence type="predicted"/>
<sequence>MQYKAYEYIKNLILNGKFDYDCIYSETKIAKEIGVSRTPIRDALHRLSQEKYVEIIPSKGFCLHQITNEDLIQTFEVRAALETYCTLQITKRYDSIAAKKLFTNLSNLLDVQQEILSKSNSIAEFLNSDKKFHIEIVQFLNNTYFNDLFESNLFQINHIATKSLECEGRMQATFIEHQNIFDAMVEGNISQIQNITLHHIEAPKDFI</sequence>
<evidence type="ECO:0000313" key="1">
    <source>
        <dbReference type="EMBL" id="ONI39674.1"/>
    </source>
</evidence>
<keyword evidence="2" id="KW-1185">Reference proteome</keyword>
<comment type="caution">
    <text evidence="1">The sequence shown here is derived from an EMBL/GenBank/DDBJ whole genome shotgun (WGS) entry which is preliminary data.</text>
</comment>
<protein>
    <submittedName>
        <fullName evidence="1">Uncharacterized protein</fullName>
    </submittedName>
</protein>
<organism evidence="1 2">
    <name type="scientific">Candidatus Epulonipiscium fishelsonii</name>
    <dbReference type="NCBI Taxonomy" id="77094"/>
    <lineage>
        <taxon>Bacteria</taxon>
        <taxon>Bacillati</taxon>
        <taxon>Bacillota</taxon>
        <taxon>Clostridia</taxon>
        <taxon>Lachnospirales</taxon>
        <taxon>Lachnospiraceae</taxon>
        <taxon>Candidatus Epulonipiscium</taxon>
    </lineage>
</organism>
<accession>A0ACC8XB92</accession>
<dbReference type="Proteomes" id="UP000188605">
    <property type="component" value="Unassembled WGS sequence"/>
</dbReference>
<gene>
    <name evidence="1" type="ORF">AN396_07800</name>
</gene>
<dbReference type="EMBL" id="LJDB01000062">
    <property type="protein sequence ID" value="ONI39674.1"/>
    <property type="molecule type" value="Genomic_DNA"/>
</dbReference>